<keyword evidence="3" id="KW-1185">Reference proteome</keyword>
<dbReference type="Gene3D" id="3.40.50.720">
    <property type="entry name" value="NAD(P)-binding Rossmann-like Domain"/>
    <property type="match status" value="1"/>
</dbReference>
<feature type="domain" description="Enoyl reductase (ER)" evidence="1">
    <location>
        <begin position="10"/>
        <end position="328"/>
    </location>
</feature>
<name>A0ABT1A8H7_9PSEU</name>
<evidence type="ECO:0000313" key="3">
    <source>
        <dbReference type="Proteomes" id="UP001165283"/>
    </source>
</evidence>
<dbReference type="SUPFAM" id="SSF50129">
    <property type="entry name" value="GroES-like"/>
    <property type="match status" value="1"/>
</dbReference>
<dbReference type="Pfam" id="PF13602">
    <property type="entry name" value="ADH_zinc_N_2"/>
    <property type="match status" value="1"/>
</dbReference>
<dbReference type="InterPro" id="IPR020843">
    <property type="entry name" value="ER"/>
</dbReference>
<dbReference type="CDD" id="cd08267">
    <property type="entry name" value="MDR1"/>
    <property type="match status" value="1"/>
</dbReference>
<dbReference type="Proteomes" id="UP001165283">
    <property type="component" value="Unassembled WGS sequence"/>
</dbReference>
<accession>A0ABT1A8H7</accession>
<dbReference type="InterPro" id="IPR050700">
    <property type="entry name" value="YIM1/Zinc_Alcohol_DH_Fams"/>
</dbReference>
<dbReference type="EMBL" id="JAGSOV010000064">
    <property type="protein sequence ID" value="MCO1659317.1"/>
    <property type="molecule type" value="Genomic_DNA"/>
</dbReference>
<dbReference type="InterPro" id="IPR036291">
    <property type="entry name" value="NAD(P)-bd_dom_sf"/>
</dbReference>
<proteinExistence type="predicted"/>
<reference evidence="2" key="1">
    <citation type="submission" date="2021-04" db="EMBL/GenBank/DDBJ databases">
        <title>Pseudonocardia sp. nov., isolated from sandy soil of mangrove forest.</title>
        <authorList>
            <person name="Zan Z."/>
            <person name="Huang R."/>
            <person name="Liu W."/>
        </authorList>
    </citation>
    <scope>NUCLEOTIDE SEQUENCE</scope>
    <source>
        <strain evidence="2">S2-4</strain>
    </source>
</reference>
<protein>
    <submittedName>
        <fullName evidence="2">NAD(P)-dependent alcohol dehydrogenase</fullName>
    </submittedName>
</protein>
<evidence type="ECO:0000259" key="1">
    <source>
        <dbReference type="SMART" id="SM00829"/>
    </source>
</evidence>
<dbReference type="SMART" id="SM00829">
    <property type="entry name" value="PKS_ER"/>
    <property type="match status" value="1"/>
</dbReference>
<dbReference type="InterPro" id="IPR011032">
    <property type="entry name" value="GroES-like_sf"/>
</dbReference>
<comment type="caution">
    <text evidence="2">The sequence shown here is derived from an EMBL/GenBank/DDBJ whole genome shotgun (WGS) entry which is preliminary data.</text>
</comment>
<sequence>MKAVVQHGYGPPDRVLALEDVAVPAVGEGEVLVRVRATGVNTPDWLTVGGVPRILRLQAGLRQPKAPVRGSDVAGTVAAVGPGVRDLRPGDEVFGSLWTKSIAAGAGTFAEFTLAPATQLVRKPAGLSFEEAGASVMSGLTALLAVRDVGRVGPGSRVLVNGASGGVGTFAVQIAKRLGAHVTGVCGPGNVEMVRSLGADDVIDHTVEDYTRGPQRFDVVLDNVLNHPPAATIAVLRPGGTFIPNSAGEAKGLLGGLPRVVRAKLARPRTATVRSVECDVTRENLDALSALLASGEVKVIIERSYPLADAAGAVAHMATRRARGNIAITVR</sequence>
<gene>
    <name evidence="2" type="ORF">KDL28_30020</name>
</gene>
<dbReference type="Pfam" id="PF08240">
    <property type="entry name" value="ADH_N"/>
    <property type="match status" value="1"/>
</dbReference>
<dbReference type="Gene3D" id="3.90.180.10">
    <property type="entry name" value="Medium-chain alcohol dehydrogenases, catalytic domain"/>
    <property type="match status" value="1"/>
</dbReference>
<organism evidence="2 3">
    <name type="scientific">Pseudonocardia humida</name>
    <dbReference type="NCBI Taxonomy" id="2800819"/>
    <lineage>
        <taxon>Bacteria</taxon>
        <taxon>Bacillati</taxon>
        <taxon>Actinomycetota</taxon>
        <taxon>Actinomycetes</taxon>
        <taxon>Pseudonocardiales</taxon>
        <taxon>Pseudonocardiaceae</taxon>
        <taxon>Pseudonocardia</taxon>
    </lineage>
</organism>
<dbReference type="PANTHER" id="PTHR11695:SF294">
    <property type="entry name" value="RETICULON-4-INTERACTING PROTEIN 1, MITOCHONDRIAL"/>
    <property type="match status" value="1"/>
</dbReference>
<dbReference type="PANTHER" id="PTHR11695">
    <property type="entry name" value="ALCOHOL DEHYDROGENASE RELATED"/>
    <property type="match status" value="1"/>
</dbReference>
<dbReference type="InterPro" id="IPR013154">
    <property type="entry name" value="ADH-like_N"/>
</dbReference>
<evidence type="ECO:0000313" key="2">
    <source>
        <dbReference type="EMBL" id="MCO1659317.1"/>
    </source>
</evidence>
<dbReference type="SUPFAM" id="SSF51735">
    <property type="entry name" value="NAD(P)-binding Rossmann-fold domains"/>
    <property type="match status" value="1"/>
</dbReference>